<dbReference type="EMBL" id="CAEZXV010000041">
    <property type="protein sequence ID" value="CAB4700203.1"/>
    <property type="molecule type" value="Genomic_DNA"/>
</dbReference>
<feature type="transmembrane region" description="Helical" evidence="1">
    <location>
        <begin position="62"/>
        <end position="87"/>
    </location>
</feature>
<dbReference type="InterPro" id="IPR045931">
    <property type="entry name" value="DUF6350"/>
</dbReference>
<keyword evidence="1" id="KW-1133">Transmembrane helix</keyword>
<dbReference type="AlphaFoldDB" id="A0A6J6PT21"/>
<keyword evidence="1" id="KW-0812">Transmembrane</keyword>
<dbReference type="Pfam" id="PF19877">
    <property type="entry name" value="DUF6350"/>
    <property type="match status" value="1"/>
</dbReference>
<evidence type="ECO:0000256" key="1">
    <source>
        <dbReference type="SAM" id="Phobius"/>
    </source>
</evidence>
<feature type="transmembrane region" description="Helical" evidence="1">
    <location>
        <begin position="304"/>
        <end position="321"/>
    </location>
</feature>
<reference evidence="2" key="1">
    <citation type="submission" date="2020-05" db="EMBL/GenBank/DDBJ databases">
        <authorList>
            <person name="Chiriac C."/>
            <person name="Salcher M."/>
            <person name="Ghai R."/>
            <person name="Kavagutti S V."/>
        </authorList>
    </citation>
    <scope>NUCLEOTIDE SEQUENCE</scope>
</reference>
<sequence length="365" mass="39712">MGRILLVTFQQALRSVALTLLPLSFIALFAWSTAGSATGNTSDPIRAAIWIWLSSHLIPFKLALASGFSSGALSYLPLGAVIFPWLAIRNGFRRASEFLANPRGARSFLVIWYVLIATLAAYFSQSENIKANLLLTPLFVLFISLSATFDYSTSLFSRARFLGNCAISLLGFALIIFGASLALHFSIVKSLAVVIQPGIVGGILLTFIQILYLPNLALATLSYLFGTGFSIGLGTHISPTVFDLNSLPAIPVLGALPTSQHPILRIFILLPILILLLNQIAIFKNFSDFKIRQSEVIKVLTPSLLFLTIFSFFAGGTLLTQDMDPVGLVWWKLPALFVAISIALLTVGLYLPKLAKIIRAHKSEI</sequence>
<name>A0A6J6PT21_9ZZZZ</name>
<feature type="transmembrane region" description="Helical" evidence="1">
    <location>
        <begin position="131"/>
        <end position="149"/>
    </location>
</feature>
<organism evidence="2">
    <name type="scientific">freshwater metagenome</name>
    <dbReference type="NCBI Taxonomy" id="449393"/>
    <lineage>
        <taxon>unclassified sequences</taxon>
        <taxon>metagenomes</taxon>
        <taxon>ecological metagenomes</taxon>
    </lineage>
</organism>
<keyword evidence="1" id="KW-0472">Membrane</keyword>
<feature type="transmembrane region" description="Helical" evidence="1">
    <location>
        <begin position="191"/>
        <end position="213"/>
    </location>
</feature>
<evidence type="ECO:0000313" key="2">
    <source>
        <dbReference type="EMBL" id="CAB4700203.1"/>
    </source>
</evidence>
<feature type="transmembrane region" description="Helical" evidence="1">
    <location>
        <begin position="220"/>
        <end position="242"/>
    </location>
</feature>
<feature type="transmembrane region" description="Helical" evidence="1">
    <location>
        <begin position="333"/>
        <end position="352"/>
    </location>
</feature>
<proteinExistence type="predicted"/>
<gene>
    <name evidence="2" type="ORF">UFOPK2598_00555</name>
</gene>
<feature type="transmembrane region" description="Helical" evidence="1">
    <location>
        <begin position="262"/>
        <end position="283"/>
    </location>
</feature>
<protein>
    <submittedName>
        <fullName evidence="2">Unannotated protein</fullName>
    </submittedName>
</protein>
<feature type="transmembrane region" description="Helical" evidence="1">
    <location>
        <begin position="12"/>
        <end position="31"/>
    </location>
</feature>
<accession>A0A6J6PT21</accession>
<feature type="transmembrane region" description="Helical" evidence="1">
    <location>
        <begin position="161"/>
        <end position="185"/>
    </location>
</feature>
<feature type="transmembrane region" description="Helical" evidence="1">
    <location>
        <begin position="108"/>
        <end position="125"/>
    </location>
</feature>